<evidence type="ECO:0000313" key="5">
    <source>
        <dbReference type="EMBL" id="MDV7216064.1"/>
    </source>
</evidence>
<dbReference type="InterPro" id="IPR019888">
    <property type="entry name" value="Tscrpt_reg_AsnC-like"/>
</dbReference>
<name>A0ABU4F651_9ACTN</name>
<dbReference type="Pfam" id="PF13412">
    <property type="entry name" value="HTH_24"/>
    <property type="match status" value="1"/>
</dbReference>
<comment type="caution">
    <text evidence="5">The sequence shown here is derived from an EMBL/GenBank/DDBJ whole genome shotgun (WGS) entry which is preliminary data.</text>
</comment>
<dbReference type="SMART" id="SM00344">
    <property type="entry name" value="HTH_ASNC"/>
    <property type="match status" value="2"/>
</dbReference>
<protein>
    <submittedName>
        <fullName evidence="5">Lrp/AsnC family transcriptional regulator</fullName>
    </submittedName>
</protein>
<dbReference type="RefSeq" id="WP_266879094.1">
    <property type="nucleotide sequence ID" value="NZ_JAPEMW010000003.1"/>
</dbReference>
<gene>
    <name evidence="5" type="ORF">R5A26_08870</name>
</gene>
<sequence>MTRPLLDELDRRLIGALHLAPRATWDDFGEILAADASTLKRRYDRLHEARMVRVIGQADWGVHSTAMPVHVFLDITGESPLAVLHRLRDLPHLQLLAQISGDYPLYAVVHAPSEAATSEAIDRMFSVPGVRRVNALPALSTLRRGITWDPQFLTDTERAELLKLTGTRPEGTATATPPAKPLSEAERGVVAQLLQDGRASAASIARTADLATSTAHRVVRRVLDEGWVKPRLEIVSEWLGFRTAFILRLRVAPGATPEVMRRIDRLPQTRLAAHVASDMSVLATGLVADRSALALFVDNELASIPGLLGVSVAVMLAEPRRYWLDRELTTGLGAFHAPRLL</sequence>
<dbReference type="SUPFAM" id="SSF54909">
    <property type="entry name" value="Dimeric alpha+beta barrel"/>
    <property type="match status" value="1"/>
</dbReference>
<dbReference type="EMBL" id="JAWMAJ010000021">
    <property type="protein sequence ID" value="MDV7216064.1"/>
    <property type="molecule type" value="Genomic_DNA"/>
</dbReference>
<dbReference type="InterPro" id="IPR000485">
    <property type="entry name" value="AsnC-type_HTH_dom"/>
</dbReference>
<keyword evidence="3" id="KW-0804">Transcription</keyword>
<evidence type="ECO:0000256" key="3">
    <source>
        <dbReference type="ARBA" id="ARBA00023163"/>
    </source>
</evidence>
<dbReference type="InterPro" id="IPR036388">
    <property type="entry name" value="WH-like_DNA-bd_sf"/>
</dbReference>
<keyword evidence="6" id="KW-1185">Reference proteome</keyword>
<evidence type="ECO:0000256" key="1">
    <source>
        <dbReference type="ARBA" id="ARBA00023015"/>
    </source>
</evidence>
<evidence type="ECO:0000313" key="6">
    <source>
        <dbReference type="Proteomes" id="UP001187346"/>
    </source>
</evidence>
<dbReference type="Gene3D" id="1.10.10.10">
    <property type="entry name" value="Winged helix-like DNA-binding domain superfamily/Winged helix DNA-binding domain"/>
    <property type="match status" value="2"/>
</dbReference>
<keyword evidence="2" id="KW-0238">DNA-binding</keyword>
<dbReference type="PANTHER" id="PTHR30154:SF34">
    <property type="entry name" value="TRANSCRIPTIONAL REGULATOR AZLB"/>
    <property type="match status" value="1"/>
</dbReference>
<dbReference type="PANTHER" id="PTHR30154">
    <property type="entry name" value="LEUCINE-RESPONSIVE REGULATORY PROTEIN"/>
    <property type="match status" value="1"/>
</dbReference>
<proteinExistence type="predicted"/>
<dbReference type="InterPro" id="IPR011008">
    <property type="entry name" value="Dimeric_a/b-barrel"/>
</dbReference>
<organism evidence="5 6">
    <name type="scientific">Streptomyces prunicolor</name>
    <dbReference type="NCBI Taxonomy" id="67348"/>
    <lineage>
        <taxon>Bacteria</taxon>
        <taxon>Bacillati</taxon>
        <taxon>Actinomycetota</taxon>
        <taxon>Actinomycetes</taxon>
        <taxon>Kitasatosporales</taxon>
        <taxon>Streptomycetaceae</taxon>
        <taxon>Streptomyces</taxon>
    </lineage>
</organism>
<dbReference type="Gene3D" id="3.30.70.920">
    <property type="match status" value="2"/>
</dbReference>
<accession>A0ABU4F651</accession>
<reference evidence="5 6" key="1">
    <citation type="submission" date="2023-10" db="EMBL/GenBank/DDBJ databases">
        <title>Characterization of rhizosphere-enriched actinobacteria from wheat plants lab-grown on chernevaya soil.</title>
        <authorList>
            <person name="Tikhonova E.N."/>
            <person name="Konopkin A."/>
            <person name="Kravchenko I.K."/>
        </authorList>
    </citation>
    <scope>NUCLEOTIDE SEQUENCE [LARGE SCALE GENOMIC DNA]</scope>
    <source>
        <strain evidence="5 6">RR29</strain>
    </source>
</reference>
<dbReference type="Proteomes" id="UP001187346">
    <property type="component" value="Unassembled WGS sequence"/>
</dbReference>
<keyword evidence="1" id="KW-0805">Transcription regulation</keyword>
<evidence type="ECO:0000259" key="4">
    <source>
        <dbReference type="Pfam" id="PF13404"/>
    </source>
</evidence>
<dbReference type="Pfam" id="PF13404">
    <property type="entry name" value="HTH_AsnC-type"/>
    <property type="match status" value="1"/>
</dbReference>
<evidence type="ECO:0000256" key="2">
    <source>
        <dbReference type="ARBA" id="ARBA00023125"/>
    </source>
</evidence>
<feature type="domain" description="HTH asnC-type" evidence="4">
    <location>
        <begin position="6"/>
        <end position="47"/>
    </location>
</feature>